<keyword evidence="2" id="KW-0808">Transferase</keyword>
<dbReference type="Pfam" id="PF00583">
    <property type="entry name" value="Acetyltransf_1"/>
    <property type="match status" value="1"/>
</dbReference>
<dbReference type="EMBL" id="JAVDQH010000001">
    <property type="protein sequence ID" value="MDR6242436.1"/>
    <property type="molecule type" value="Genomic_DNA"/>
</dbReference>
<dbReference type="GO" id="GO:0016746">
    <property type="term" value="F:acyltransferase activity"/>
    <property type="evidence" value="ECO:0007669"/>
    <property type="project" value="UniProtKB-KW"/>
</dbReference>
<dbReference type="Gene3D" id="3.40.630.30">
    <property type="match status" value="1"/>
</dbReference>
<dbReference type="CDD" id="cd04301">
    <property type="entry name" value="NAT_SF"/>
    <property type="match status" value="1"/>
</dbReference>
<dbReference type="PROSITE" id="PS51186">
    <property type="entry name" value="GNAT"/>
    <property type="match status" value="1"/>
</dbReference>
<dbReference type="SUPFAM" id="SSF55729">
    <property type="entry name" value="Acyl-CoA N-acyltransferases (Nat)"/>
    <property type="match status" value="1"/>
</dbReference>
<reference evidence="2 3" key="1">
    <citation type="submission" date="2023-07" db="EMBL/GenBank/DDBJ databases">
        <title>Genomic Encyclopedia of Type Strains, Phase IV (KMG-IV): sequencing the most valuable type-strain genomes for metagenomic binning, comparative biology and taxonomic classification.</title>
        <authorList>
            <person name="Goeker M."/>
        </authorList>
    </citation>
    <scope>NUCLEOTIDE SEQUENCE [LARGE SCALE GENOMIC DNA]</scope>
    <source>
        <strain evidence="2 3">DSM 22170</strain>
    </source>
</reference>
<sequence length="212" mass="24737">MEHIKIKQMEILHRPDGKGQLVLEGPVSPDRVSACHMHPQLDAFRRPAEQHEALIEIADLPEGRIIMATDGDQIVGYVTFHYADEYERWSEGNMDDLIELGAVEIANDYRGLGLAKKLIMLAFQEQQLDNVIVFTTEYYWHWDLESTGLSVWDYRKMMEKLMKNVDMVWFATDDPEICSHPANCLMVRVGRKVPQSSVEAFDRLRFRQRFMY</sequence>
<accession>A0ABU1IT95</accession>
<dbReference type="InterPro" id="IPR000182">
    <property type="entry name" value="GNAT_dom"/>
</dbReference>
<name>A0ABU1IT95_9BACL</name>
<dbReference type="PIRSF" id="PIRSF021278">
    <property type="entry name" value="AcuA"/>
    <property type="match status" value="1"/>
</dbReference>
<dbReference type="EC" id="2.3.1.-" evidence="2"/>
<comment type="caution">
    <text evidence="2">The sequence shown here is derived from an EMBL/GenBank/DDBJ whole genome shotgun (WGS) entry which is preliminary data.</text>
</comment>
<dbReference type="RefSeq" id="WP_188774894.1">
    <property type="nucleotide sequence ID" value="NZ_BMMB01000003.1"/>
</dbReference>
<evidence type="ECO:0000259" key="1">
    <source>
        <dbReference type="PROSITE" id="PS51186"/>
    </source>
</evidence>
<proteinExistence type="predicted"/>
<feature type="domain" description="N-acetyltransferase" evidence="1">
    <location>
        <begin position="25"/>
        <end position="194"/>
    </location>
</feature>
<evidence type="ECO:0000313" key="2">
    <source>
        <dbReference type="EMBL" id="MDR6242436.1"/>
    </source>
</evidence>
<organism evidence="2 3">
    <name type="scientific">Paenibacillus hunanensis</name>
    <dbReference type="NCBI Taxonomy" id="539262"/>
    <lineage>
        <taxon>Bacteria</taxon>
        <taxon>Bacillati</taxon>
        <taxon>Bacillota</taxon>
        <taxon>Bacilli</taxon>
        <taxon>Bacillales</taxon>
        <taxon>Paenibacillaceae</taxon>
        <taxon>Paenibacillus</taxon>
    </lineage>
</organism>
<dbReference type="InterPro" id="IPR024699">
    <property type="entry name" value="AcuA"/>
</dbReference>
<keyword evidence="2" id="KW-0012">Acyltransferase</keyword>
<protein>
    <submittedName>
        <fullName evidence="2">Acetoin utilization protein AcuA</fullName>
        <ecNumber evidence="2">2.3.1.-</ecNumber>
    </submittedName>
</protein>
<gene>
    <name evidence="2" type="ORF">JOC58_000320</name>
</gene>
<dbReference type="Proteomes" id="UP001185028">
    <property type="component" value="Unassembled WGS sequence"/>
</dbReference>
<dbReference type="InterPro" id="IPR016181">
    <property type="entry name" value="Acyl_CoA_acyltransferase"/>
</dbReference>
<keyword evidence="3" id="KW-1185">Reference proteome</keyword>
<evidence type="ECO:0000313" key="3">
    <source>
        <dbReference type="Proteomes" id="UP001185028"/>
    </source>
</evidence>